<evidence type="ECO:0000313" key="2">
    <source>
        <dbReference type="EMBL" id="KAK3860160.1"/>
    </source>
</evidence>
<dbReference type="Gene3D" id="1.25.40.10">
    <property type="entry name" value="Tetratricopeptide repeat domain"/>
    <property type="match status" value="1"/>
</dbReference>
<evidence type="ECO:0000313" key="4">
    <source>
        <dbReference type="Proteomes" id="UP001286313"/>
    </source>
</evidence>
<reference evidence="3" key="1">
    <citation type="submission" date="2023-10" db="EMBL/GenBank/DDBJ databases">
        <title>Genome assemblies of two species of porcelain crab, Petrolisthes cinctipes and Petrolisthes manimaculis (Anomura: Porcellanidae).</title>
        <authorList>
            <person name="Angst P."/>
        </authorList>
    </citation>
    <scope>NUCLEOTIDE SEQUENCE</scope>
    <source>
        <strain evidence="3">PB745_01</strain>
        <tissue evidence="3">Gill</tissue>
    </source>
</reference>
<protein>
    <submittedName>
        <fullName evidence="3">Uncharacterized protein</fullName>
    </submittedName>
</protein>
<keyword evidence="1" id="KW-0472">Membrane</keyword>
<keyword evidence="1" id="KW-1133">Transmembrane helix</keyword>
<dbReference type="InterPro" id="IPR052748">
    <property type="entry name" value="ISR_Activator"/>
</dbReference>
<dbReference type="PANTHER" id="PTHR45011">
    <property type="entry name" value="DAP3-BINDING CELL DEATH ENHANCER 1"/>
    <property type="match status" value="1"/>
</dbReference>
<keyword evidence="4" id="KW-1185">Reference proteome</keyword>
<feature type="transmembrane region" description="Helical" evidence="1">
    <location>
        <begin position="79"/>
        <end position="100"/>
    </location>
</feature>
<dbReference type="InterPro" id="IPR006597">
    <property type="entry name" value="Sel1-like"/>
</dbReference>
<dbReference type="EMBL" id="JAWQEG010004803">
    <property type="protein sequence ID" value="KAK3860160.1"/>
    <property type="molecule type" value="Genomic_DNA"/>
</dbReference>
<comment type="caution">
    <text evidence="3">The sequence shown here is derived from an EMBL/GenBank/DDBJ whole genome shotgun (WGS) entry which is preliminary data.</text>
</comment>
<dbReference type="SMART" id="SM00671">
    <property type="entry name" value="SEL1"/>
    <property type="match status" value="2"/>
</dbReference>
<dbReference type="InterPro" id="IPR011990">
    <property type="entry name" value="TPR-like_helical_dom_sf"/>
</dbReference>
<dbReference type="Pfam" id="PF08238">
    <property type="entry name" value="Sel1"/>
    <property type="match status" value="2"/>
</dbReference>
<dbReference type="PANTHER" id="PTHR45011:SF1">
    <property type="entry name" value="DAP3-BINDING CELL DEATH ENHANCER 1"/>
    <property type="match status" value="1"/>
</dbReference>
<evidence type="ECO:0000256" key="1">
    <source>
        <dbReference type="SAM" id="Phobius"/>
    </source>
</evidence>
<dbReference type="EMBL" id="JAWQEG010002270">
    <property type="protein sequence ID" value="KAK3873043.1"/>
    <property type="molecule type" value="Genomic_DNA"/>
</dbReference>
<keyword evidence="1" id="KW-0812">Transmembrane</keyword>
<accession>A0AAE1FFN9</accession>
<gene>
    <name evidence="3" type="ORF">Pcinc_021913</name>
    <name evidence="2" type="ORF">Pcinc_033773</name>
</gene>
<dbReference type="AlphaFoldDB" id="A0AAE1FFN9"/>
<dbReference type="SUPFAM" id="SSF81901">
    <property type="entry name" value="HCP-like"/>
    <property type="match status" value="1"/>
</dbReference>
<name>A0AAE1FFN9_PETCI</name>
<sequence>MGRLGMRSGRKATQKKPDMPVLSEVLTTDATTPLIPEAGTGARRRVKEERPHYVPKDWDESLPYGGKVYLARRKLPDSWFCILIQVMAVCAGMGLVYYAWYHTDHMHFHLVKAYAHMGHKDAQATMGHKLLNGHGVEKNRTAAMEWFYKAAEQGHPQASYNLAIGHLKGHKTNLQPGDAHQLIKIAAEEGVPEAIEVLEKVCSRGNCEE</sequence>
<evidence type="ECO:0000313" key="3">
    <source>
        <dbReference type="EMBL" id="KAK3873043.1"/>
    </source>
</evidence>
<organism evidence="3 4">
    <name type="scientific">Petrolisthes cinctipes</name>
    <name type="common">Flat porcelain crab</name>
    <dbReference type="NCBI Taxonomy" id="88211"/>
    <lineage>
        <taxon>Eukaryota</taxon>
        <taxon>Metazoa</taxon>
        <taxon>Ecdysozoa</taxon>
        <taxon>Arthropoda</taxon>
        <taxon>Crustacea</taxon>
        <taxon>Multicrustacea</taxon>
        <taxon>Malacostraca</taxon>
        <taxon>Eumalacostraca</taxon>
        <taxon>Eucarida</taxon>
        <taxon>Decapoda</taxon>
        <taxon>Pleocyemata</taxon>
        <taxon>Anomura</taxon>
        <taxon>Galatheoidea</taxon>
        <taxon>Porcellanidae</taxon>
        <taxon>Petrolisthes</taxon>
    </lineage>
</organism>
<dbReference type="Proteomes" id="UP001286313">
    <property type="component" value="Unassembled WGS sequence"/>
</dbReference>
<proteinExistence type="predicted"/>